<dbReference type="Gene3D" id="3.40.50.720">
    <property type="entry name" value="NAD(P)-binding Rossmann-like Domain"/>
    <property type="match status" value="2"/>
</dbReference>
<proteinExistence type="inferred from homology"/>
<dbReference type="AlphaFoldDB" id="A0A1U7JGB8"/>
<keyword evidence="2 4" id="KW-0560">Oxidoreductase</keyword>
<dbReference type="FunFam" id="3.40.50.720:FF:000203">
    <property type="entry name" value="D-3-phosphoglycerate dehydrogenase (SerA)"/>
    <property type="match status" value="1"/>
</dbReference>
<dbReference type="InterPro" id="IPR006139">
    <property type="entry name" value="D-isomer_2_OHA_DH_cat_dom"/>
</dbReference>
<feature type="domain" description="D-isomer specific 2-hydroxyacid dehydrogenase NAD-binding" evidence="6">
    <location>
        <begin position="115"/>
        <end position="291"/>
    </location>
</feature>
<evidence type="ECO:0000313" key="7">
    <source>
        <dbReference type="EMBL" id="OKL43734.1"/>
    </source>
</evidence>
<dbReference type="InterPro" id="IPR029752">
    <property type="entry name" value="D-isomer_DH_CS1"/>
</dbReference>
<dbReference type="Proteomes" id="UP000185783">
    <property type="component" value="Unassembled WGS sequence"/>
</dbReference>
<gene>
    <name evidence="7" type="ORF">A3843_11450</name>
</gene>
<dbReference type="STRING" id="197461.A3843_11450"/>
<reference evidence="7 8" key="1">
    <citation type="submission" date="2016-03" db="EMBL/GenBank/DDBJ databases">
        <title>Genome sequence of Nesiotobacter sp. nov., a moderately halophilic alphaproteobacterium isolated from the Yellow Sea, China.</title>
        <authorList>
            <person name="Zhang G."/>
            <person name="Zhang R."/>
        </authorList>
    </citation>
    <scope>NUCLEOTIDE SEQUENCE [LARGE SCALE GENOMIC DNA]</scope>
    <source>
        <strain evidence="7 8">WB1-6</strain>
    </source>
</reference>
<dbReference type="InterPro" id="IPR029753">
    <property type="entry name" value="D-isomer_DH_CS"/>
</dbReference>
<protein>
    <submittedName>
        <fullName evidence="7">Uncharacterized protein</fullName>
    </submittedName>
</protein>
<dbReference type="CDD" id="cd05299">
    <property type="entry name" value="CtBP_dh"/>
    <property type="match status" value="1"/>
</dbReference>
<dbReference type="InterPro" id="IPR050418">
    <property type="entry name" value="D-iso_2-hydroxyacid_DH_PdxB"/>
</dbReference>
<dbReference type="GO" id="GO:0051287">
    <property type="term" value="F:NAD binding"/>
    <property type="evidence" value="ECO:0007669"/>
    <property type="project" value="InterPro"/>
</dbReference>
<dbReference type="InterPro" id="IPR006140">
    <property type="entry name" value="D-isomer_DH_NAD-bd"/>
</dbReference>
<evidence type="ECO:0000256" key="4">
    <source>
        <dbReference type="RuleBase" id="RU003719"/>
    </source>
</evidence>
<dbReference type="PANTHER" id="PTHR43761:SF1">
    <property type="entry name" value="D-ISOMER SPECIFIC 2-HYDROXYACID DEHYDROGENASE CATALYTIC DOMAIN-CONTAINING PROTEIN-RELATED"/>
    <property type="match status" value="1"/>
</dbReference>
<dbReference type="Pfam" id="PF00389">
    <property type="entry name" value="2-Hacid_dh"/>
    <property type="match status" value="1"/>
</dbReference>
<comment type="similarity">
    <text evidence="1 4">Belongs to the D-isomer specific 2-hydroxyacid dehydrogenase family.</text>
</comment>
<dbReference type="PROSITE" id="PS00671">
    <property type="entry name" value="D_2_HYDROXYACID_DH_3"/>
    <property type="match status" value="1"/>
</dbReference>
<evidence type="ECO:0000256" key="2">
    <source>
        <dbReference type="ARBA" id="ARBA00023002"/>
    </source>
</evidence>
<dbReference type="PROSITE" id="PS00065">
    <property type="entry name" value="D_2_HYDROXYACID_DH_1"/>
    <property type="match status" value="1"/>
</dbReference>
<evidence type="ECO:0000259" key="6">
    <source>
        <dbReference type="Pfam" id="PF02826"/>
    </source>
</evidence>
<dbReference type="InterPro" id="IPR036291">
    <property type="entry name" value="NAD(P)-bd_dom_sf"/>
</dbReference>
<dbReference type="SUPFAM" id="SSF52283">
    <property type="entry name" value="Formate/glycerate dehydrogenase catalytic domain-like"/>
    <property type="match status" value="1"/>
</dbReference>
<keyword evidence="3" id="KW-0520">NAD</keyword>
<feature type="domain" description="D-isomer specific 2-hydroxyacid dehydrogenase catalytic" evidence="5">
    <location>
        <begin position="23"/>
        <end position="323"/>
    </location>
</feature>
<dbReference type="Pfam" id="PF02826">
    <property type="entry name" value="2-Hacid_dh_C"/>
    <property type="match status" value="1"/>
</dbReference>
<organism evidence="7 8">
    <name type="scientific">Pseudovibrio exalbescens</name>
    <dbReference type="NCBI Taxonomy" id="197461"/>
    <lineage>
        <taxon>Bacteria</taxon>
        <taxon>Pseudomonadati</taxon>
        <taxon>Pseudomonadota</taxon>
        <taxon>Alphaproteobacteria</taxon>
        <taxon>Hyphomicrobiales</taxon>
        <taxon>Stappiaceae</taxon>
        <taxon>Pseudovibrio</taxon>
    </lineage>
</organism>
<dbReference type="GO" id="GO:0003714">
    <property type="term" value="F:transcription corepressor activity"/>
    <property type="evidence" value="ECO:0007669"/>
    <property type="project" value="InterPro"/>
</dbReference>
<name>A0A1U7JGB8_9HYPH</name>
<keyword evidence="8" id="KW-1185">Reference proteome</keyword>
<comment type="caution">
    <text evidence="7">The sequence shown here is derived from an EMBL/GenBank/DDBJ whole genome shotgun (WGS) entry which is preliminary data.</text>
</comment>
<dbReference type="InterPro" id="IPR043322">
    <property type="entry name" value="CtBP"/>
</dbReference>
<dbReference type="RefSeq" id="WP_051269184.1">
    <property type="nucleotide sequence ID" value="NZ_LVVZ01000018.1"/>
</dbReference>
<dbReference type="SUPFAM" id="SSF51735">
    <property type="entry name" value="NAD(P)-binding Rossmann-fold domains"/>
    <property type="match status" value="1"/>
</dbReference>
<dbReference type="PANTHER" id="PTHR43761">
    <property type="entry name" value="D-ISOMER SPECIFIC 2-HYDROXYACID DEHYDROGENASE FAMILY PROTEIN (AFU_ORTHOLOGUE AFUA_1G13630)"/>
    <property type="match status" value="1"/>
</dbReference>
<dbReference type="EMBL" id="LVVZ01000018">
    <property type="protein sequence ID" value="OKL43734.1"/>
    <property type="molecule type" value="Genomic_DNA"/>
</dbReference>
<dbReference type="GO" id="GO:0016616">
    <property type="term" value="F:oxidoreductase activity, acting on the CH-OH group of donors, NAD or NADP as acceptor"/>
    <property type="evidence" value="ECO:0007669"/>
    <property type="project" value="InterPro"/>
</dbReference>
<evidence type="ECO:0000256" key="3">
    <source>
        <dbReference type="ARBA" id="ARBA00023027"/>
    </source>
</evidence>
<accession>A0A1U7JGB8</accession>
<evidence type="ECO:0000313" key="8">
    <source>
        <dbReference type="Proteomes" id="UP000185783"/>
    </source>
</evidence>
<evidence type="ECO:0000259" key="5">
    <source>
        <dbReference type="Pfam" id="PF00389"/>
    </source>
</evidence>
<sequence length="334" mass="36584">MTLKEEPMKVVVSDCDHKSMDIEKDVLKTVDLQIEHLDCKTEKDVISHCDGANIVLNQYAPFTERVFSELAPHLGLIVRYGVGVDNIDLDAATRHGVQICNIPDYGMNEVSDHALGLMLALIRKIPFITELTREGVWDFRKTIPVRRVQEMTIGVLGVGRIGGLFAHKVSALGCRVLLCDPYKDNLAATISGAHKVSFDDLLAQSDLISVHCPLSEETRGLLGANAISKMKPGAMLINTARGGIVDEAALANALNSGHISGAAIDTVEREPLASSSQLLAMQNCLVTPHMAYYSEESSEELKRKVAEEAVRFSQNESVHYPVNDPVRTELEQLN</sequence>
<evidence type="ECO:0000256" key="1">
    <source>
        <dbReference type="ARBA" id="ARBA00005854"/>
    </source>
</evidence>